<dbReference type="KEGG" id="taqu:KDW03_07920"/>
<dbReference type="InterPro" id="IPR036779">
    <property type="entry name" value="LysM_dom_sf"/>
</dbReference>
<dbReference type="Proteomes" id="UP001056539">
    <property type="component" value="Chromosome"/>
</dbReference>
<dbReference type="Pfam" id="PF01476">
    <property type="entry name" value="LysM"/>
    <property type="match status" value="1"/>
</dbReference>
<evidence type="ECO:0000313" key="3">
    <source>
        <dbReference type="EMBL" id="URA09414.1"/>
    </source>
</evidence>
<accession>A0AAX3BBM0</accession>
<proteinExistence type="predicted"/>
<feature type="region of interest" description="Disordered" evidence="1">
    <location>
        <begin position="230"/>
        <end position="262"/>
    </location>
</feature>
<name>A0AAX3BBM0_9SPIR</name>
<protein>
    <submittedName>
        <fullName evidence="3">LysM peptidoglycan-binding domain-containing protein</fullName>
    </submittedName>
</protein>
<sequence length="671" mass="75685">MVLAGVNSGYNPSTATTWEAAQGIGMNWAINSTVSFINKGWKMDESGRLYWGLTNEGEVTEAWMDLGIGTLKSGLSFVFEGNYTGYGAKQKESLLAYALSKGMDIYKYNLYQQGVFGKELQDKYAGQNVFDLAGGIDLTILTRNWKEGERSMSGAVGLRILSTGMELHSGAGEFGGFGWSIDNTGNISWNIAKTWNNTMEDFKTIGQGVNAMVSGVTYLAMSVGNIFTPSAQREESKTPEEQRQAEKDIALPGNEKKKRLKGTRVVKKGDTLSKIAEEEGMTVEELLELNPQLKDRENLLHIDELINLSKDNIEVFAQMGGPTEEERELSKEIGEKCKRKRQQAIEQTKRKLTQLKLNELKEKNVSKLSIEKPTEGVTLTNMSEEQFNKAMDIVESGIGRWWYLLTSSDNREFKQTVRKLGDMNDKILAMQQVYVNSGKMKPEDVKTLRGWLNAKGAVILGDEGQGSNFKPLSNSFDTYDDKFSVLSRTRDGKIVFGEFTRGNMNPTNSYVDSSGKRMETNSTQYWGELGVGIYGFDYVFRGDKSYYDGTKTVHGYYALQLYDNYNSDGDGDIKTLRELDNNNEYRKRVKENPKDKIGAVLFHPGGTAWNWSHGCQTIYAVDYQYFIDLFYDRVPGQYNYGKDGVYFRYGKNIGGSKYEDNFNFFIYYPGL</sequence>
<dbReference type="Gene3D" id="3.10.350.10">
    <property type="entry name" value="LysM domain"/>
    <property type="match status" value="1"/>
</dbReference>
<dbReference type="PROSITE" id="PS51782">
    <property type="entry name" value="LYSM"/>
    <property type="match status" value="1"/>
</dbReference>
<organism evidence="3 4">
    <name type="scientific">Thermospira aquatica</name>
    <dbReference type="NCBI Taxonomy" id="2828656"/>
    <lineage>
        <taxon>Bacteria</taxon>
        <taxon>Pseudomonadati</taxon>
        <taxon>Spirochaetota</taxon>
        <taxon>Spirochaetia</taxon>
        <taxon>Brevinematales</taxon>
        <taxon>Thermospiraceae</taxon>
        <taxon>Thermospira</taxon>
    </lineage>
</organism>
<dbReference type="SMART" id="SM00257">
    <property type="entry name" value="LysM"/>
    <property type="match status" value="1"/>
</dbReference>
<evidence type="ECO:0000313" key="4">
    <source>
        <dbReference type="Proteomes" id="UP001056539"/>
    </source>
</evidence>
<gene>
    <name evidence="3" type="ORF">KDW03_07920</name>
</gene>
<dbReference type="EMBL" id="CP073355">
    <property type="protein sequence ID" value="URA09414.1"/>
    <property type="molecule type" value="Genomic_DNA"/>
</dbReference>
<keyword evidence="4" id="KW-1185">Reference proteome</keyword>
<dbReference type="AlphaFoldDB" id="A0AAX3BBM0"/>
<evidence type="ECO:0000256" key="1">
    <source>
        <dbReference type="SAM" id="MobiDB-lite"/>
    </source>
</evidence>
<dbReference type="SUPFAM" id="SSF54106">
    <property type="entry name" value="LysM domain"/>
    <property type="match status" value="1"/>
</dbReference>
<reference evidence="3" key="1">
    <citation type="submission" date="2021-04" db="EMBL/GenBank/DDBJ databases">
        <authorList>
            <person name="Postec A."/>
        </authorList>
    </citation>
    <scope>NUCLEOTIDE SEQUENCE</scope>
    <source>
        <strain evidence="3">F1F22</strain>
    </source>
</reference>
<feature type="compositionally biased region" description="Basic and acidic residues" evidence="1">
    <location>
        <begin position="232"/>
        <end position="249"/>
    </location>
</feature>
<reference evidence="3" key="2">
    <citation type="submission" date="2022-06" db="EMBL/GenBank/DDBJ databases">
        <title>Thermospira aquatica gen. nov., sp. nov.</title>
        <authorList>
            <person name="Ben Ali Gam Z."/>
            <person name="Labat M."/>
        </authorList>
    </citation>
    <scope>NUCLEOTIDE SEQUENCE</scope>
    <source>
        <strain evidence="3">F1F22</strain>
    </source>
</reference>
<dbReference type="InterPro" id="IPR018392">
    <property type="entry name" value="LysM"/>
</dbReference>
<dbReference type="RefSeq" id="WP_271434543.1">
    <property type="nucleotide sequence ID" value="NZ_CP073355.1"/>
</dbReference>
<evidence type="ECO:0000259" key="2">
    <source>
        <dbReference type="PROSITE" id="PS51782"/>
    </source>
</evidence>
<feature type="domain" description="LysM" evidence="2">
    <location>
        <begin position="262"/>
        <end position="308"/>
    </location>
</feature>
<dbReference type="CDD" id="cd00118">
    <property type="entry name" value="LysM"/>
    <property type="match status" value="1"/>
</dbReference>